<dbReference type="InterPro" id="IPR016161">
    <property type="entry name" value="Ald_DH/histidinol_DH"/>
</dbReference>
<organism evidence="3 4">
    <name type="scientific">Enterobacter agglomerans</name>
    <name type="common">Erwinia herbicola</name>
    <name type="synonym">Pantoea agglomerans</name>
    <dbReference type="NCBI Taxonomy" id="549"/>
    <lineage>
        <taxon>Bacteria</taxon>
        <taxon>Pseudomonadati</taxon>
        <taxon>Pseudomonadota</taxon>
        <taxon>Gammaproteobacteria</taxon>
        <taxon>Enterobacterales</taxon>
        <taxon>Erwiniaceae</taxon>
        <taxon>Pantoea</taxon>
        <taxon>Pantoea agglomerans group</taxon>
    </lineage>
</organism>
<dbReference type="EMBL" id="UGSO01000002">
    <property type="protein sequence ID" value="SUE06886.1"/>
    <property type="molecule type" value="Genomic_DNA"/>
</dbReference>
<dbReference type="PANTHER" id="PTHR43217">
    <property type="entry name" value="SUCCINATE SEMIALDEHYDE DEHYDROGENASE [NAD(P)+] SAD"/>
    <property type="match status" value="1"/>
</dbReference>
<dbReference type="PANTHER" id="PTHR43217:SF1">
    <property type="entry name" value="SUCCINATE SEMIALDEHYDE DEHYDROGENASE [NAD(P)+] SAD"/>
    <property type="match status" value="1"/>
</dbReference>
<keyword evidence="1 3" id="KW-0560">Oxidoreductase</keyword>
<dbReference type="Gene3D" id="3.40.605.10">
    <property type="entry name" value="Aldehyde Dehydrogenase, Chain A, domain 1"/>
    <property type="match status" value="1"/>
</dbReference>
<dbReference type="AlphaFoldDB" id="A0A379LRT1"/>
<dbReference type="EC" id="1.2.1.16" evidence="3"/>
<keyword evidence="4" id="KW-1185">Reference proteome</keyword>
<dbReference type="Proteomes" id="UP000254640">
    <property type="component" value="Unassembled WGS sequence"/>
</dbReference>
<dbReference type="InterPro" id="IPR016162">
    <property type="entry name" value="Ald_DH_N"/>
</dbReference>
<gene>
    <name evidence="3" type="primary">sad_3</name>
    <name evidence="3" type="ORF">NCTC9381_05749</name>
</gene>
<protein>
    <submittedName>
        <fullName evidence="3">Succinate semialdehyde dehydrogenase [NAD(P)+] Sad</fullName>
        <ecNumber evidence="3">1.2.1.16</ecNumber>
    </submittedName>
</protein>
<accession>A0A379LRT1</accession>
<proteinExistence type="predicted"/>
<evidence type="ECO:0000313" key="4">
    <source>
        <dbReference type="Proteomes" id="UP000254640"/>
    </source>
</evidence>
<evidence type="ECO:0000256" key="1">
    <source>
        <dbReference type="ARBA" id="ARBA00023002"/>
    </source>
</evidence>
<dbReference type="InterPro" id="IPR015590">
    <property type="entry name" value="Aldehyde_DH_dom"/>
</dbReference>
<name>A0A379LRT1_ENTAG</name>
<reference evidence="3 4" key="1">
    <citation type="submission" date="2018-06" db="EMBL/GenBank/DDBJ databases">
        <authorList>
            <consortium name="Pathogen Informatics"/>
            <person name="Doyle S."/>
        </authorList>
    </citation>
    <scope>NUCLEOTIDE SEQUENCE [LARGE SCALE GENOMIC DNA]</scope>
    <source>
        <strain evidence="3 4">NCTC9381</strain>
    </source>
</reference>
<dbReference type="GO" id="GO:0004777">
    <property type="term" value="F:succinate-semialdehyde dehydrogenase (NAD+) activity"/>
    <property type="evidence" value="ECO:0007669"/>
    <property type="project" value="TreeGrafter"/>
</dbReference>
<sequence length="84" mass="9558">MTEHALSRNPTTGEILARYPLQNSAELEQTLTESASAFAAWKRSTMTDRVRVLRQLGEQIRLREQDLSRMITLEMGKPIAQGTR</sequence>
<dbReference type="Pfam" id="PF00171">
    <property type="entry name" value="Aldedh"/>
    <property type="match status" value="1"/>
</dbReference>
<evidence type="ECO:0000259" key="2">
    <source>
        <dbReference type="Pfam" id="PF00171"/>
    </source>
</evidence>
<feature type="domain" description="Aldehyde dehydrogenase" evidence="2">
    <location>
        <begin position="7"/>
        <end position="82"/>
    </location>
</feature>
<dbReference type="SUPFAM" id="SSF53720">
    <property type="entry name" value="ALDH-like"/>
    <property type="match status" value="1"/>
</dbReference>
<evidence type="ECO:0000313" key="3">
    <source>
        <dbReference type="EMBL" id="SUE06886.1"/>
    </source>
</evidence>
<dbReference type="InterPro" id="IPR047110">
    <property type="entry name" value="GABD/Sad-like"/>
</dbReference>